<dbReference type="Proteomes" id="UP000267535">
    <property type="component" value="Unassembled WGS sequence"/>
</dbReference>
<dbReference type="PROSITE" id="PS50994">
    <property type="entry name" value="INTEGRASE"/>
    <property type="match status" value="1"/>
</dbReference>
<feature type="compositionally biased region" description="Basic and acidic residues" evidence="1">
    <location>
        <begin position="596"/>
        <end position="620"/>
    </location>
</feature>
<dbReference type="Gene3D" id="3.30.420.10">
    <property type="entry name" value="Ribonuclease H-like superfamily/Ribonuclease H"/>
    <property type="match status" value="1"/>
</dbReference>
<dbReference type="AlphaFoldDB" id="A0A3P1SLZ4"/>
<dbReference type="GO" id="GO:0015074">
    <property type="term" value="P:DNA integration"/>
    <property type="evidence" value="ECO:0007669"/>
    <property type="project" value="InterPro"/>
</dbReference>
<dbReference type="GO" id="GO:0003676">
    <property type="term" value="F:nucleic acid binding"/>
    <property type="evidence" value="ECO:0007669"/>
    <property type="project" value="InterPro"/>
</dbReference>
<protein>
    <submittedName>
        <fullName evidence="3">Transposase</fullName>
    </submittedName>
</protein>
<evidence type="ECO:0000313" key="4">
    <source>
        <dbReference type="Proteomes" id="UP000267535"/>
    </source>
</evidence>
<feature type="domain" description="Integrase catalytic" evidence="2">
    <location>
        <begin position="230"/>
        <end position="446"/>
    </location>
</feature>
<organism evidence="3 4">
    <name type="scientific">Amphritea balenae</name>
    <dbReference type="NCBI Taxonomy" id="452629"/>
    <lineage>
        <taxon>Bacteria</taxon>
        <taxon>Pseudomonadati</taxon>
        <taxon>Pseudomonadota</taxon>
        <taxon>Gammaproteobacteria</taxon>
        <taxon>Oceanospirillales</taxon>
        <taxon>Oceanospirillaceae</taxon>
        <taxon>Amphritea</taxon>
    </lineage>
</organism>
<comment type="caution">
    <text evidence="3">The sequence shown here is derived from an EMBL/GenBank/DDBJ whole genome shotgun (WGS) entry which is preliminary data.</text>
</comment>
<dbReference type="RefSeq" id="WP_124926852.1">
    <property type="nucleotide sequence ID" value="NZ_BMOH01000007.1"/>
</dbReference>
<evidence type="ECO:0000259" key="2">
    <source>
        <dbReference type="PROSITE" id="PS50994"/>
    </source>
</evidence>
<feature type="region of interest" description="Disordered" evidence="1">
    <location>
        <begin position="582"/>
        <end position="646"/>
    </location>
</feature>
<dbReference type="OrthoDB" id="501284at2"/>
<accession>A0A3P1SLZ4</accession>
<name>A0A3P1SLZ4_9GAMM</name>
<gene>
    <name evidence="3" type="ORF">EHS89_14360</name>
</gene>
<proteinExistence type="predicted"/>
<dbReference type="InterPro" id="IPR036397">
    <property type="entry name" value="RNaseH_sf"/>
</dbReference>
<reference evidence="3 4" key="1">
    <citation type="submission" date="2018-11" db="EMBL/GenBank/DDBJ databases">
        <title>The draft genome sequence of Amphritea balenae JAMM 1525T.</title>
        <authorList>
            <person name="Fang Z."/>
            <person name="Zhang Y."/>
            <person name="Han X."/>
        </authorList>
    </citation>
    <scope>NUCLEOTIDE SEQUENCE [LARGE SCALE GENOMIC DNA]</scope>
    <source>
        <strain evidence="3 4">JAMM 1525</strain>
    </source>
</reference>
<evidence type="ECO:0000313" key="3">
    <source>
        <dbReference type="EMBL" id="RRC98271.1"/>
    </source>
</evidence>
<dbReference type="SUPFAM" id="SSF53098">
    <property type="entry name" value="Ribonuclease H-like"/>
    <property type="match status" value="1"/>
</dbReference>
<evidence type="ECO:0000256" key="1">
    <source>
        <dbReference type="SAM" id="MobiDB-lite"/>
    </source>
</evidence>
<keyword evidence="4" id="KW-1185">Reference proteome</keyword>
<dbReference type="InterPro" id="IPR001584">
    <property type="entry name" value="Integrase_cat-core"/>
</dbReference>
<dbReference type="InterPro" id="IPR012337">
    <property type="entry name" value="RNaseH-like_sf"/>
</dbReference>
<dbReference type="EMBL" id="RQXV01000008">
    <property type="protein sequence ID" value="RRC98271.1"/>
    <property type="molecule type" value="Genomic_DNA"/>
</dbReference>
<sequence length="646" mass="73139">MLSQLTQPLTKASLYGKDVLLSPAANDLIAVVQVDGGEKPKFIPLARLNFAFTRGNLTFPFEVPDELPEAANQSDEQRLKQDMMLQYVHRMNQQQHKASRRIAKRVINEVKRELGDTHPPSVSTLIRAVKKLNEYGNLQQLPRKSPQRFHDAAYTLFVEIIDDRFLCLGGESAAQCWEEYKKRAKQLEGKVKCFSRSTFYEHVRKLNRIEVLAAREGKKVSRNDSRIVYRSLITSRILERVEMDAVHINIGLIDEQGEIITQVILYAMIDCYSRSILGYHLQEKKKFGQKRQQGENKVGILQNLIHSLSPKPTMSFVNGQYHWNMYGNGENYITDAGGPYASHEIGGFISASGGDQHIAEAGAGYRKPYIERFFGTLRTQFLSILPGYMGKLKNAKQYDHPIQKHACLTVKQFESLLANYIVTGYHQNPHKGLLGKSPQKVWDETLDSSTTQLKVHDIGRLVRQNITPQKRTIQGHQGVQFGNTFYNSRSLKRLYDVLTPKGAENPKVECIFTELEPDQAWVKNPLTGELILAKAKITSLNADQFKETQEDRILGADQPFGFDHPLVAQARALLNSNLEELDSKKKSQPLNTAEITKQRNIFDAHSKTDSAPSFEKKAAEPEQTDSYSSAADLDEINEFEGTDVDE</sequence>
<feature type="compositionally biased region" description="Acidic residues" evidence="1">
    <location>
        <begin position="632"/>
        <end position="646"/>
    </location>
</feature>